<evidence type="ECO:0000256" key="4">
    <source>
        <dbReference type="ARBA" id="ARBA00022741"/>
    </source>
</evidence>
<dbReference type="OrthoDB" id="165352at2759"/>
<dbReference type="PROSITE" id="PS01036">
    <property type="entry name" value="HSP70_3"/>
    <property type="match status" value="1"/>
</dbReference>
<dbReference type="Pfam" id="PF00012">
    <property type="entry name" value="HSP70"/>
    <property type="match status" value="1"/>
</dbReference>
<dbReference type="CDD" id="cd11733">
    <property type="entry name" value="ASKHA_NBD_HSP70_HSPA9"/>
    <property type="match status" value="1"/>
</dbReference>
<dbReference type="GO" id="GO:0016020">
    <property type="term" value="C:membrane"/>
    <property type="evidence" value="ECO:0007669"/>
    <property type="project" value="UniProtKB-SubCell"/>
</dbReference>
<evidence type="ECO:0000256" key="5">
    <source>
        <dbReference type="ARBA" id="ARBA00022840"/>
    </source>
</evidence>
<evidence type="ECO:0000313" key="11">
    <source>
        <dbReference type="EMBL" id="GFP86850.1"/>
    </source>
</evidence>
<dbReference type="SUPFAM" id="SSF100920">
    <property type="entry name" value="Heat shock protein 70kD (HSP70), peptide-binding domain"/>
    <property type="match status" value="1"/>
</dbReference>
<dbReference type="InterPro" id="IPR045861">
    <property type="entry name" value="CorA_cytoplasmic_dom"/>
</dbReference>
<dbReference type="Gene3D" id="3.90.640.10">
    <property type="entry name" value="Actin, Chain A, domain 4"/>
    <property type="match status" value="1"/>
</dbReference>
<dbReference type="HAMAP" id="MF_00332">
    <property type="entry name" value="DnaK"/>
    <property type="match status" value="1"/>
</dbReference>
<keyword evidence="8" id="KW-0175">Coiled coil</keyword>
<feature type="transmembrane region" description="Helical" evidence="10">
    <location>
        <begin position="367"/>
        <end position="391"/>
    </location>
</feature>
<keyword evidence="11" id="KW-0346">Stress response</keyword>
<protein>
    <submittedName>
        <fullName evidence="11">Heat shock 70 kDa protein mitochondrial</fullName>
    </submittedName>
</protein>
<dbReference type="NCBIfam" id="TIGR02350">
    <property type="entry name" value="prok_dnaK"/>
    <property type="match status" value="1"/>
</dbReference>
<reference evidence="11" key="1">
    <citation type="submission" date="2020-07" db="EMBL/GenBank/DDBJ databases">
        <title>Ethylene signaling mediates host invasion by parasitic plants.</title>
        <authorList>
            <person name="Yoshida S."/>
        </authorList>
    </citation>
    <scope>NUCLEOTIDE SEQUENCE</scope>
    <source>
        <strain evidence="11">Okayama</strain>
    </source>
</reference>
<keyword evidence="7 10" id="KW-0472">Membrane</keyword>
<dbReference type="Gene3D" id="2.60.34.10">
    <property type="entry name" value="Substrate Binding Domain Of DNAk, Chain A, domain 1"/>
    <property type="match status" value="1"/>
</dbReference>
<dbReference type="Proteomes" id="UP000653305">
    <property type="component" value="Unassembled WGS sequence"/>
</dbReference>
<dbReference type="PANTHER" id="PTHR47468:SF1">
    <property type="entry name" value="OS08G0130000 PROTEIN"/>
    <property type="match status" value="1"/>
</dbReference>
<accession>A0A830BGZ8</accession>
<dbReference type="FunFam" id="3.30.420.40:FF:000020">
    <property type="entry name" value="Chaperone protein HscA homolog"/>
    <property type="match status" value="1"/>
</dbReference>
<keyword evidence="4" id="KW-0547">Nucleotide-binding</keyword>
<evidence type="ECO:0000256" key="6">
    <source>
        <dbReference type="ARBA" id="ARBA00022989"/>
    </source>
</evidence>
<feature type="region of interest" description="Disordered" evidence="9">
    <location>
        <begin position="1053"/>
        <end position="1087"/>
    </location>
</feature>
<dbReference type="PRINTS" id="PR00301">
    <property type="entry name" value="HEATSHOCK70"/>
</dbReference>
<dbReference type="Gene3D" id="3.30.420.40">
    <property type="match status" value="2"/>
</dbReference>
<comment type="similarity">
    <text evidence="2">Belongs to the CorA metal ion transporter (MIT) (TC 1.A.35) family.</text>
</comment>
<sequence>MELSHVDGESEDIDREISAQRNFTENGFHHSHYPSAVRKKAYIFDGDGYYYNKEWDLVQGRGKEFCWYHVELPKGNQKLTQLAQYLIDVLCPPLKLQDILSLVSNGPFCGHVDGALVFRVNSPGPASSKFTIRIAARITESSVITVSLGRVPRLGFSPANESLLSEIPVVESSSGDRNEDSGGIVIREHVLDFLLTMNHSEEADNPVPRSVSNLVVHVIDTHVDHLQDFVTKLEIELDAVEFELDRVMSVVMIAEGTNLEEAEAARANFYGGFALKKQLLDDRKFPKMHLDLQRLLQVIAHGEQVFPRVKEKCSSKEWFANEDVNALEELIGRIRRLKENVGFIANRVTAIQAGLDSWQAEQINRKLYYLSFLSIIFLPLSIITGVFGMNVGGVPWTGQRDPELKDGFRNVMILCLAMLVIVLLCFLFPALYKLTGNTKPSWALGNKWAGLARPFSTKPAGNDVIGIDLGTTNSCVSVMEGKNPKVIENSEGARTTPSVVAFSQKGELLVGTPAKRQAVTNPTNTVFGTKRLIGRRYDDPQTQKEMKMVPFKIVKAPNGDAWVEASGQQYSPSQIGAFILTKMKETAEAYLGKSVNKAVITVPAYFNDAQRQATKDAGRIAGLDVQRIINEPTAAALSYGSNNKEGLVAVFDLGGGTFDVSILEISNGVFEVKATNGDTFLGGEDFDNALLEFLVSEFKRTDSIDLSKDRLALQRLREAAEKAKIELSSTSQTEINLPFITADASGAKHLNITLTRSKFEALVNHLIERTKAPCKSCLKDAGISIKEVDEVLLVGGMTRVPKVQEIVSEIFGKSPSKGVNPDEAVAMGAAIQGGILRGDVKELLLLDVTPLSLGIETLGGIFTRLINRNTTIPTKKSQTFSTAADNQTQVGIKVLQGEREMATDNKMLGEFELQGIPPSPRGMPQIEVTFDIDANGIVTVSAKDKTTGKEQQITIRSSGGLSEDEIEKMVREAEMHSLKDQERKALIDIRNNADTTIYTIEKNVNEYKDKIPSEVASEIETAVSDLRSAMGTEDIDNIKAKLDVANKAASKIGEHMSGKSGGDASGGSSQSGGDQAAPEAEYEEVKK</sequence>
<dbReference type="SUPFAM" id="SSF53067">
    <property type="entry name" value="Actin-like ATPase domain"/>
    <property type="match status" value="2"/>
</dbReference>
<dbReference type="EMBL" id="BMAC01000132">
    <property type="protein sequence ID" value="GFP86850.1"/>
    <property type="molecule type" value="Genomic_DNA"/>
</dbReference>
<dbReference type="PROSITE" id="PS00297">
    <property type="entry name" value="HSP70_1"/>
    <property type="match status" value="1"/>
</dbReference>
<dbReference type="Gene3D" id="1.20.1270.10">
    <property type="match status" value="1"/>
</dbReference>
<gene>
    <name evidence="11" type="ORF">PHJA_000828800</name>
</gene>
<dbReference type="FunFam" id="3.90.640.10:FF:000003">
    <property type="entry name" value="Molecular chaperone DnaK"/>
    <property type="match status" value="1"/>
</dbReference>
<dbReference type="InterPro" id="IPR013126">
    <property type="entry name" value="Hsp_70_fam"/>
</dbReference>
<evidence type="ECO:0000313" key="12">
    <source>
        <dbReference type="Proteomes" id="UP000653305"/>
    </source>
</evidence>
<feature type="coiled-coil region" evidence="8">
    <location>
        <begin position="706"/>
        <end position="733"/>
    </location>
</feature>
<dbReference type="SUPFAM" id="SSF100934">
    <property type="entry name" value="Heat shock protein 70kD (HSP70), C-terminal subdomain"/>
    <property type="match status" value="1"/>
</dbReference>
<keyword evidence="12" id="KW-1185">Reference proteome</keyword>
<dbReference type="FunFam" id="1.20.1270.10:FF:000001">
    <property type="entry name" value="Molecular chaperone DnaK"/>
    <property type="match status" value="1"/>
</dbReference>
<comment type="caution">
    <text evidence="11">The sequence shown here is derived from an EMBL/GenBank/DDBJ whole genome shotgun (WGS) entry which is preliminary data.</text>
</comment>
<dbReference type="FunFam" id="2.60.34.10:FF:000014">
    <property type="entry name" value="Chaperone protein DnaK HSP70"/>
    <property type="match status" value="1"/>
</dbReference>
<dbReference type="PANTHER" id="PTHR47468">
    <property type="entry name" value="OS08G0130000 PROTEIN"/>
    <property type="match status" value="1"/>
</dbReference>
<dbReference type="Gene3D" id="1.20.58.340">
    <property type="entry name" value="Magnesium transport protein CorA, transmembrane region"/>
    <property type="match status" value="2"/>
</dbReference>
<evidence type="ECO:0000256" key="10">
    <source>
        <dbReference type="SAM" id="Phobius"/>
    </source>
</evidence>
<dbReference type="GO" id="GO:0005524">
    <property type="term" value="F:ATP binding"/>
    <property type="evidence" value="ECO:0007669"/>
    <property type="project" value="UniProtKB-KW"/>
</dbReference>
<evidence type="ECO:0000256" key="8">
    <source>
        <dbReference type="SAM" id="Coils"/>
    </source>
</evidence>
<dbReference type="InterPro" id="IPR018181">
    <property type="entry name" value="Heat_shock_70_CS"/>
</dbReference>
<dbReference type="InterPro" id="IPR045863">
    <property type="entry name" value="CorA_TM1_TM2"/>
</dbReference>
<keyword evidence="6 10" id="KW-1133">Transmembrane helix</keyword>
<evidence type="ECO:0000256" key="1">
    <source>
        <dbReference type="ARBA" id="ARBA00004141"/>
    </source>
</evidence>
<dbReference type="GO" id="GO:0005737">
    <property type="term" value="C:cytoplasm"/>
    <property type="evidence" value="ECO:0007669"/>
    <property type="project" value="UniProtKB-ARBA"/>
</dbReference>
<dbReference type="InterPro" id="IPR029047">
    <property type="entry name" value="HSP70_peptide-bd_sf"/>
</dbReference>
<dbReference type="Pfam" id="PF01544">
    <property type="entry name" value="CorA"/>
    <property type="match status" value="1"/>
</dbReference>
<dbReference type="InterPro" id="IPR043129">
    <property type="entry name" value="ATPase_NBD"/>
</dbReference>
<feature type="transmembrane region" description="Helical" evidence="10">
    <location>
        <begin position="411"/>
        <end position="432"/>
    </location>
</feature>
<dbReference type="GO" id="GO:0051082">
    <property type="term" value="F:unfolded protein binding"/>
    <property type="evidence" value="ECO:0007669"/>
    <property type="project" value="InterPro"/>
</dbReference>
<evidence type="ECO:0000256" key="2">
    <source>
        <dbReference type="ARBA" id="ARBA00009765"/>
    </source>
</evidence>
<feature type="compositionally biased region" description="Low complexity" evidence="9">
    <location>
        <begin position="1066"/>
        <end position="1076"/>
    </location>
</feature>
<keyword evidence="5" id="KW-0067">ATP-binding</keyword>
<organism evidence="11 12">
    <name type="scientific">Phtheirospermum japonicum</name>
    <dbReference type="NCBI Taxonomy" id="374723"/>
    <lineage>
        <taxon>Eukaryota</taxon>
        <taxon>Viridiplantae</taxon>
        <taxon>Streptophyta</taxon>
        <taxon>Embryophyta</taxon>
        <taxon>Tracheophyta</taxon>
        <taxon>Spermatophyta</taxon>
        <taxon>Magnoliopsida</taxon>
        <taxon>eudicotyledons</taxon>
        <taxon>Gunneridae</taxon>
        <taxon>Pentapetalae</taxon>
        <taxon>asterids</taxon>
        <taxon>lamiids</taxon>
        <taxon>Lamiales</taxon>
        <taxon>Orobanchaceae</taxon>
        <taxon>Orobanchaceae incertae sedis</taxon>
        <taxon>Phtheirospermum</taxon>
    </lineage>
</organism>
<dbReference type="NCBIfam" id="NF001413">
    <property type="entry name" value="PRK00290.1"/>
    <property type="match status" value="1"/>
</dbReference>
<dbReference type="InterPro" id="IPR029048">
    <property type="entry name" value="HSP70_C_sf"/>
</dbReference>
<dbReference type="FunFam" id="3.30.420.40:FF:000004">
    <property type="entry name" value="Molecular chaperone DnaK"/>
    <property type="match status" value="1"/>
</dbReference>
<comment type="subcellular location">
    <subcellularLocation>
        <location evidence="1">Membrane</location>
        <topology evidence="1">Multi-pass membrane protein</topology>
    </subcellularLocation>
</comment>
<dbReference type="PROSITE" id="PS00329">
    <property type="entry name" value="HSP70_2"/>
    <property type="match status" value="1"/>
</dbReference>
<dbReference type="GO" id="GO:0009408">
    <property type="term" value="P:response to heat"/>
    <property type="evidence" value="ECO:0007669"/>
    <property type="project" value="UniProtKB-ARBA"/>
</dbReference>
<dbReference type="InterPro" id="IPR002523">
    <property type="entry name" value="MgTranspt_CorA/ZnTranspt_ZntB"/>
</dbReference>
<evidence type="ECO:0000256" key="9">
    <source>
        <dbReference type="SAM" id="MobiDB-lite"/>
    </source>
</evidence>
<keyword evidence="3 10" id="KW-0812">Transmembrane</keyword>
<evidence type="ECO:0000256" key="7">
    <source>
        <dbReference type="ARBA" id="ARBA00023136"/>
    </source>
</evidence>
<name>A0A830BGZ8_9LAMI</name>
<dbReference type="InterPro" id="IPR012725">
    <property type="entry name" value="Chaperone_DnaK"/>
</dbReference>
<dbReference type="AlphaFoldDB" id="A0A830BGZ8"/>
<evidence type="ECO:0000256" key="3">
    <source>
        <dbReference type="ARBA" id="ARBA00022692"/>
    </source>
</evidence>
<dbReference type="GO" id="GO:0046873">
    <property type="term" value="F:metal ion transmembrane transporter activity"/>
    <property type="evidence" value="ECO:0007669"/>
    <property type="project" value="InterPro"/>
</dbReference>
<dbReference type="SUPFAM" id="SSF143865">
    <property type="entry name" value="CorA soluble domain-like"/>
    <property type="match status" value="1"/>
</dbReference>
<dbReference type="SUPFAM" id="SSF144083">
    <property type="entry name" value="Magnesium transport protein CorA, transmembrane region"/>
    <property type="match status" value="1"/>
</dbReference>
<dbReference type="GO" id="GO:0140662">
    <property type="term" value="F:ATP-dependent protein folding chaperone"/>
    <property type="evidence" value="ECO:0007669"/>
    <property type="project" value="InterPro"/>
</dbReference>
<proteinExistence type="inferred from homology"/>